<proteinExistence type="predicted"/>
<evidence type="ECO:0000313" key="2">
    <source>
        <dbReference type="Proteomes" id="UP000306319"/>
    </source>
</evidence>
<accession>A0AC61RL06</accession>
<evidence type="ECO:0000313" key="1">
    <source>
        <dbReference type="EMBL" id="TGY81017.1"/>
    </source>
</evidence>
<dbReference type="EMBL" id="SRYB01000001">
    <property type="protein sequence ID" value="TGY81017.1"/>
    <property type="molecule type" value="Genomic_DNA"/>
</dbReference>
<protein>
    <submittedName>
        <fullName evidence="1">Uncharacterized protein</fullName>
    </submittedName>
</protein>
<organism evidence="1 2">
    <name type="scientific">Lepagella muris</name>
    <dbReference type="NCBI Taxonomy" id="3032870"/>
    <lineage>
        <taxon>Bacteria</taxon>
        <taxon>Pseudomonadati</taxon>
        <taxon>Bacteroidota</taxon>
        <taxon>Bacteroidia</taxon>
        <taxon>Bacteroidales</taxon>
        <taxon>Muribaculaceae</taxon>
        <taxon>Lepagella</taxon>
    </lineage>
</organism>
<name>A0AC61RL06_9BACT</name>
<reference evidence="1" key="1">
    <citation type="submission" date="2019-04" db="EMBL/GenBank/DDBJ databases">
        <title>Microbes associate with the intestines of laboratory mice.</title>
        <authorList>
            <person name="Navarre W."/>
            <person name="Wong E."/>
            <person name="Huang K."/>
            <person name="Tropini C."/>
            <person name="Ng K."/>
            <person name="Yu B."/>
        </authorList>
    </citation>
    <scope>NUCLEOTIDE SEQUENCE</scope>
    <source>
        <strain evidence="1">NM04_E33</strain>
    </source>
</reference>
<sequence>MIEEIQGYEVARLADPTPLQLVETIDGAEKANIDIQVSTAHAYPRSISRAVNNAIAIAVMDKETAQSCGYAIPRGGKPITGPSVHLAKIIAQQYGNMRVEARVVNATATQVISRGTAWDLENNYAVAFEVRRSILTSSGKRFSEDMITVTGNAANAIAYRNAVFAVVPKSITDKVYKAAQECITGDLSDETKLIKRRDAAIKYFNDQYGITEEEVIKLCGKQTVNQIGKDEIALLLGIQQSLKDGDTTVDEVMTPYRQSREAKSNKLNDIASRAAKGSKKQKESAPAESASVEAPAEAVDTETGEVKEDGIFAPNPEI</sequence>
<keyword evidence="2" id="KW-1185">Reference proteome</keyword>
<dbReference type="Proteomes" id="UP000306319">
    <property type="component" value="Unassembled WGS sequence"/>
</dbReference>
<gene>
    <name evidence="1" type="ORF">E5331_01150</name>
</gene>
<comment type="caution">
    <text evidence="1">The sequence shown here is derived from an EMBL/GenBank/DDBJ whole genome shotgun (WGS) entry which is preliminary data.</text>
</comment>